<reference evidence="1 2" key="1">
    <citation type="submission" date="2021-06" db="EMBL/GenBank/DDBJ databases">
        <authorList>
            <person name="Palmer J.M."/>
        </authorList>
    </citation>
    <scope>NUCLEOTIDE SEQUENCE [LARGE SCALE GENOMIC DNA]</scope>
    <source>
        <strain evidence="1 2">AS_MEX2019</strain>
        <tissue evidence="1">Muscle</tissue>
    </source>
</reference>
<organism evidence="1 2">
    <name type="scientific">Ameca splendens</name>
    <dbReference type="NCBI Taxonomy" id="208324"/>
    <lineage>
        <taxon>Eukaryota</taxon>
        <taxon>Metazoa</taxon>
        <taxon>Chordata</taxon>
        <taxon>Craniata</taxon>
        <taxon>Vertebrata</taxon>
        <taxon>Euteleostomi</taxon>
        <taxon>Actinopterygii</taxon>
        <taxon>Neopterygii</taxon>
        <taxon>Teleostei</taxon>
        <taxon>Neoteleostei</taxon>
        <taxon>Acanthomorphata</taxon>
        <taxon>Ovalentaria</taxon>
        <taxon>Atherinomorphae</taxon>
        <taxon>Cyprinodontiformes</taxon>
        <taxon>Goodeidae</taxon>
        <taxon>Ameca</taxon>
    </lineage>
</organism>
<proteinExistence type="predicted"/>
<name>A0ABV1ADN5_9TELE</name>
<keyword evidence="2" id="KW-1185">Reference proteome</keyword>
<sequence>MFDILLQIRYLFYMSEISGHIVKDDKLHDSSCTGIERKETRRQMLRISIIKTLIVDKMPQIVYVLSELVHKVLYIFAFIVDQQTSKENVWTLENLGLKIK</sequence>
<protein>
    <submittedName>
        <fullName evidence="1">Uncharacterized protein</fullName>
    </submittedName>
</protein>
<evidence type="ECO:0000313" key="1">
    <source>
        <dbReference type="EMBL" id="MEQ2316694.1"/>
    </source>
</evidence>
<accession>A0ABV1ADN5</accession>
<evidence type="ECO:0000313" key="2">
    <source>
        <dbReference type="Proteomes" id="UP001469553"/>
    </source>
</evidence>
<dbReference type="Proteomes" id="UP001469553">
    <property type="component" value="Unassembled WGS sequence"/>
</dbReference>
<gene>
    <name evidence="1" type="ORF">AMECASPLE_035217</name>
</gene>
<dbReference type="EMBL" id="JAHRIP010089814">
    <property type="protein sequence ID" value="MEQ2316694.1"/>
    <property type="molecule type" value="Genomic_DNA"/>
</dbReference>
<comment type="caution">
    <text evidence="1">The sequence shown here is derived from an EMBL/GenBank/DDBJ whole genome shotgun (WGS) entry which is preliminary data.</text>
</comment>